<comment type="caution">
    <text evidence="1">The sequence shown here is derived from an EMBL/GenBank/DDBJ whole genome shotgun (WGS) entry which is preliminary data.</text>
</comment>
<name>A0ABQ4AG34_9ACTN</name>
<keyword evidence="2" id="KW-1185">Reference proteome</keyword>
<reference evidence="1 2" key="1">
    <citation type="submission" date="2021-01" db="EMBL/GenBank/DDBJ databases">
        <title>Whole genome shotgun sequence of Actinoplanes lobatus NBRC 12513.</title>
        <authorList>
            <person name="Komaki H."/>
            <person name="Tamura T."/>
        </authorList>
    </citation>
    <scope>NUCLEOTIDE SEQUENCE [LARGE SCALE GENOMIC DNA]</scope>
    <source>
        <strain evidence="1 2">NBRC 12513</strain>
    </source>
</reference>
<evidence type="ECO:0000313" key="2">
    <source>
        <dbReference type="Proteomes" id="UP000631312"/>
    </source>
</evidence>
<protein>
    <submittedName>
        <fullName evidence="1">Uncharacterized protein</fullName>
    </submittedName>
</protein>
<dbReference type="Proteomes" id="UP000631312">
    <property type="component" value="Unassembled WGS sequence"/>
</dbReference>
<accession>A0ABQ4AG34</accession>
<organism evidence="1 2">
    <name type="scientific">Actinoplanes lobatus</name>
    <dbReference type="NCBI Taxonomy" id="113568"/>
    <lineage>
        <taxon>Bacteria</taxon>
        <taxon>Bacillati</taxon>
        <taxon>Actinomycetota</taxon>
        <taxon>Actinomycetes</taxon>
        <taxon>Micromonosporales</taxon>
        <taxon>Micromonosporaceae</taxon>
        <taxon>Actinoplanes</taxon>
    </lineage>
</organism>
<proteinExistence type="predicted"/>
<evidence type="ECO:0000313" key="1">
    <source>
        <dbReference type="EMBL" id="GIE39963.1"/>
    </source>
</evidence>
<dbReference type="EMBL" id="BOMP01000038">
    <property type="protein sequence ID" value="GIE39963.1"/>
    <property type="molecule type" value="Genomic_DNA"/>
</dbReference>
<gene>
    <name evidence="1" type="ORF">Alo02nite_28610</name>
</gene>
<sequence>MVPSLAPGSVTGDPGLPLETFVRLRNVTRWCALTGVAAALAVAAPAISSADRRLPVCAPGRAPTRPPTGPADVASPRACRAGAPLTESDKVPPAAFTPSGYHHLGAGTSGEWGGVSGRFSVVDGSVRPRTYDFVVGRFMAKRDLGGGRISWLEAGWAETGWASPGRQQVYTFNTNTNRWQFYDQYPVRAGDQIWLDLNSDQNGLWRAWLWWDDRWNLLTEQQLPIGPSAYIEQYIEVHVDASRQTKIDVPKVTIDNVQLRPAGGGPARYWRDDVATVTGTTTRGGFCLDWVTRYDTWTAGDCDA</sequence>